<dbReference type="Proteomes" id="UP000565078">
    <property type="component" value="Unassembled WGS sequence"/>
</dbReference>
<evidence type="ECO:0000313" key="1">
    <source>
        <dbReference type="EMBL" id="HIH09348.1"/>
    </source>
</evidence>
<reference evidence="2" key="1">
    <citation type="journal article" date="2020" name="bioRxiv">
        <title>A rank-normalized archaeal taxonomy based on genome phylogeny resolves widespread incomplete and uneven classifications.</title>
        <authorList>
            <person name="Rinke C."/>
            <person name="Chuvochina M."/>
            <person name="Mussig A.J."/>
            <person name="Chaumeil P.-A."/>
            <person name="Waite D.W."/>
            <person name="Whitman W.B."/>
            <person name="Parks D.H."/>
            <person name="Hugenholtz P."/>
        </authorList>
    </citation>
    <scope>NUCLEOTIDE SEQUENCE [LARGE SCALE GENOMIC DNA]</scope>
</reference>
<accession>A0A7J4IUY0</accession>
<name>A0A7J4IUY0_9ARCH</name>
<evidence type="ECO:0000313" key="2">
    <source>
        <dbReference type="Proteomes" id="UP000565078"/>
    </source>
</evidence>
<protein>
    <submittedName>
        <fullName evidence="1">Uncharacterized protein</fullName>
    </submittedName>
</protein>
<gene>
    <name evidence="1" type="ORF">HA254_01630</name>
</gene>
<organism evidence="1 2">
    <name type="scientific">Candidatus Iainarchaeum sp</name>
    <dbReference type="NCBI Taxonomy" id="3101447"/>
    <lineage>
        <taxon>Archaea</taxon>
        <taxon>Candidatus Iainarchaeota</taxon>
        <taxon>Candidatus Iainarchaeia</taxon>
        <taxon>Candidatus Iainarchaeales</taxon>
        <taxon>Candidatus Iainarchaeaceae</taxon>
        <taxon>Candidatus Iainarchaeum</taxon>
    </lineage>
</organism>
<dbReference type="AlphaFoldDB" id="A0A7J4IUY0"/>
<comment type="caution">
    <text evidence="1">The sequence shown here is derived from an EMBL/GenBank/DDBJ whole genome shotgun (WGS) entry which is preliminary data.</text>
</comment>
<proteinExistence type="predicted"/>
<dbReference type="EMBL" id="DUGC01000030">
    <property type="protein sequence ID" value="HIH09348.1"/>
    <property type="molecule type" value="Genomic_DNA"/>
</dbReference>
<sequence length="123" mass="14063">MKALFEVKTVENEWKPPFTKNIYTEHYSVAESDEFDRITSNGNDEAVFALLGLEGDKAKIRFSRLFTPKESVEGLGKDKTLLLPRGQEFVVTYLWGEKGVTKKITFQGMSAEEEREEIQQAQP</sequence>